<comment type="caution">
    <text evidence="1">The sequence shown here is derived from an EMBL/GenBank/DDBJ whole genome shotgun (WGS) entry which is preliminary data.</text>
</comment>
<sequence length="101" mass="11010">MPGSAWTRRTPRLLALSAFHLAIARDILLAALSRVVGACCWMQGSLRFAGGDHLPDVCCAIRVAIENLKETIDAAVIPLFRTPVVHRFDAADDRDPLPSCQ</sequence>
<dbReference type="AlphaFoldDB" id="A0A0U5BVW6"/>
<accession>A0A0U5BVW6</accession>
<dbReference type="Proteomes" id="UP000052230">
    <property type="component" value="Unassembled WGS sequence"/>
</dbReference>
<dbReference type="EMBL" id="CCXZ01000161">
    <property type="protein sequence ID" value="CEG17699.1"/>
    <property type="molecule type" value="Genomic_DNA"/>
</dbReference>
<evidence type="ECO:0000313" key="1">
    <source>
        <dbReference type="EMBL" id="CEG17699.1"/>
    </source>
</evidence>
<reference evidence="1 2" key="1">
    <citation type="submission" date="2014-09" db="EMBL/GenBank/DDBJ databases">
        <authorList>
            <person name="Regsiter A."/>
        </authorList>
    </citation>
    <scope>NUCLEOTIDE SEQUENCE [LARGE SCALE GENOMIC DNA]</scope>
</reference>
<keyword evidence="2" id="KW-1185">Reference proteome</keyword>
<protein>
    <submittedName>
        <fullName evidence="1">Uncharacterized protein</fullName>
    </submittedName>
</protein>
<gene>
    <name evidence="1" type="ORF">XAC3562_650012</name>
</gene>
<name>A0A0U5BVW6_XANCI</name>
<proteinExistence type="predicted"/>
<organism evidence="1 2">
    <name type="scientific">Xanthomonas citri pv. citri</name>
    <dbReference type="NCBI Taxonomy" id="611301"/>
    <lineage>
        <taxon>Bacteria</taxon>
        <taxon>Pseudomonadati</taxon>
        <taxon>Pseudomonadota</taxon>
        <taxon>Gammaproteobacteria</taxon>
        <taxon>Lysobacterales</taxon>
        <taxon>Lysobacteraceae</taxon>
        <taxon>Xanthomonas</taxon>
    </lineage>
</organism>
<evidence type="ECO:0000313" key="2">
    <source>
        <dbReference type="Proteomes" id="UP000052230"/>
    </source>
</evidence>